<dbReference type="InterPro" id="IPR013151">
    <property type="entry name" value="Immunoglobulin_dom"/>
</dbReference>
<dbReference type="InterPro" id="IPR013783">
    <property type="entry name" value="Ig-like_fold"/>
</dbReference>
<dbReference type="Pfam" id="PF13895">
    <property type="entry name" value="Ig_2"/>
    <property type="match status" value="1"/>
</dbReference>
<dbReference type="AlphaFoldDB" id="A0A671UVF1"/>
<dbReference type="GO" id="GO:0006955">
    <property type="term" value="P:immune response"/>
    <property type="evidence" value="ECO:0007669"/>
    <property type="project" value="TreeGrafter"/>
</dbReference>
<dbReference type="InterPro" id="IPR050488">
    <property type="entry name" value="Ig_Fc_receptor"/>
</dbReference>
<keyword evidence="2" id="KW-1015">Disulfide bond</keyword>
<proteinExistence type="predicted"/>
<dbReference type="InterPro" id="IPR003599">
    <property type="entry name" value="Ig_sub"/>
</dbReference>
<reference evidence="6" key="3">
    <citation type="submission" date="2025-09" db="UniProtKB">
        <authorList>
            <consortium name="Ensembl"/>
        </authorList>
    </citation>
    <scope>IDENTIFICATION</scope>
</reference>
<dbReference type="PANTHER" id="PTHR11481">
    <property type="entry name" value="IMMUNOGLOBULIN FC RECEPTOR"/>
    <property type="match status" value="1"/>
</dbReference>
<evidence type="ECO:0000256" key="4">
    <source>
        <dbReference type="SAM" id="MobiDB-lite"/>
    </source>
</evidence>
<keyword evidence="1" id="KW-0732">Signal</keyword>
<sequence>LNQTANRPKAELWSYYRDIPVGGSVTLTCSVNPSSSGWKYFWYRGEKTSEPLTSQLSAGPIRVSEEGVYWCRGGRGEPVYYTEYSDSVTVSKNVPNKAVVTLQPNWSEIYRGETITLRCEIKDGGDTEWEYEWRTTSSEKPSNQNEHSIRSVSASHSGAYRCKGRKKREKSSTDWSDPFKLTVSDTNRPKAELRADDRDIPVGGSVTLTCSVNPSSSGWKYFWYRGEKTSEPLTSQLSAGPIRVSEEGVYWCRGGRGEPVYYTEYSDSITIYKKEPQSVLTVSPSWLSAGASVTLNCSVKDQSAGWRFYWYKTVPDPSDNSYSYELLPGSSSGTEQDSYIVHGQTHTAGYVCRAGRGDPVYHTDYSQPQFVWSADFHSSASLTVSPDRAQHFTSDSVSLSCEGNSTEWRVKRLSPEDRYLSDCTTWRTMTGTTCKLKINWLSDAVYWCESGSGEFSNAVNITIQNKNMILLSPARPVTEGDSVSLSCKLRRQTFDSIVFFYHNEKLVQSDTRWDLNISAVSKSDEGFYKCQHSGQESAQSWMSVQANRPKAELRADDRDIPVGGSVTLTCSVNPSSSGWKYFWYRGEKTSEPLTSQLSAGPIRVSEEGVYWCRGGRGEPVYYTEYSDSVTIYKKVPNKVVVTLQTNWSEIYRGETITLRCEIKDGGDTEWEYEWKTTSSEKPSSKKELIFKTKSDSGVYRCKGRKKSEKSSTDWSDPFKLTVSDSKSHQIFF</sequence>
<dbReference type="SUPFAM" id="SSF48726">
    <property type="entry name" value="Immunoglobulin"/>
    <property type="match status" value="7"/>
</dbReference>
<dbReference type="GO" id="GO:0004888">
    <property type="term" value="F:transmembrane signaling receptor activity"/>
    <property type="evidence" value="ECO:0007669"/>
    <property type="project" value="TreeGrafter"/>
</dbReference>
<evidence type="ECO:0000256" key="2">
    <source>
        <dbReference type="ARBA" id="ARBA00023157"/>
    </source>
</evidence>
<feature type="domain" description="Ig-like" evidence="5">
    <location>
        <begin position="189"/>
        <end position="270"/>
    </location>
</feature>
<dbReference type="SMART" id="SM00408">
    <property type="entry name" value="IGc2"/>
    <property type="match status" value="6"/>
</dbReference>
<feature type="domain" description="Ig-like" evidence="5">
    <location>
        <begin position="276"/>
        <end position="354"/>
    </location>
</feature>
<evidence type="ECO:0000256" key="1">
    <source>
        <dbReference type="ARBA" id="ARBA00022729"/>
    </source>
</evidence>
<feature type="domain" description="Ig-like" evidence="5">
    <location>
        <begin position="636"/>
        <end position="712"/>
    </location>
</feature>
<feature type="compositionally biased region" description="Polar residues" evidence="4">
    <location>
        <begin position="135"/>
        <end position="156"/>
    </location>
</feature>
<feature type="region of interest" description="Disordered" evidence="4">
    <location>
        <begin position="135"/>
        <end position="180"/>
    </location>
</feature>
<dbReference type="InterPro" id="IPR007110">
    <property type="entry name" value="Ig-like_dom"/>
</dbReference>
<feature type="domain" description="Ig-like" evidence="5">
    <location>
        <begin position="8"/>
        <end position="91"/>
    </location>
</feature>
<dbReference type="Pfam" id="PF00047">
    <property type="entry name" value="ig"/>
    <property type="match status" value="1"/>
</dbReference>
<dbReference type="InterPro" id="IPR036179">
    <property type="entry name" value="Ig-like_dom_sf"/>
</dbReference>
<evidence type="ECO:0000259" key="5">
    <source>
        <dbReference type="PROSITE" id="PS50835"/>
    </source>
</evidence>
<keyword evidence="3" id="KW-0393">Immunoglobulin domain</keyword>
<evidence type="ECO:0000313" key="6">
    <source>
        <dbReference type="Ensembl" id="ENSSAUP00010016530.1"/>
    </source>
</evidence>
<dbReference type="InterPro" id="IPR003598">
    <property type="entry name" value="Ig_sub2"/>
</dbReference>
<dbReference type="PANTHER" id="PTHR11481:SF64">
    <property type="entry name" value="FC RECEPTOR-LIKE PROTEIN 4"/>
    <property type="match status" value="1"/>
</dbReference>
<keyword evidence="7" id="KW-1185">Reference proteome</keyword>
<dbReference type="SMART" id="SM00409">
    <property type="entry name" value="IG"/>
    <property type="match status" value="7"/>
</dbReference>
<dbReference type="GeneTree" id="ENSGT00940000162700"/>
<feature type="domain" description="Ig-like" evidence="5">
    <location>
        <begin position="549"/>
        <end position="630"/>
    </location>
</feature>
<dbReference type="Ensembl" id="ENSSAUT00010017498.1">
    <property type="protein sequence ID" value="ENSSAUP00010016530.1"/>
    <property type="gene ID" value="ENSSAUG00010007606.1"/>
</dbReference>
<dbReference type="OMA" id="WYKNSVK"/>
<evidence type="ECO:0000256" key="3">
    <source>
        <dbReference type="ARBA" id="ARBA00023319"/>
    </source>
</evidence>
<protein>
    <recommendedName>
        <fullName evidence="5">Ig-like domain-containing protein</fullName>
    </recommendedName>
</protein>
<organism evidence="6 7">
    <name type="scientific">Sparus aurata</name>
    <name type="common">Gilthead sea bream</name>
    <dbReference type="NCBI Taxonomy" id="8175"/>
    <lineage>
        <taxon>Eukaryota</taxon>
        <taxon>Metazoa</taxon>
        <taxon>Chordata</taxon>
        <taxon>Craniata</taxon>
        <taxon>Vertebrata</taxon>
        <taxon>Euteleostomi</taxon>
        <taxon>Actinopterygii</taxon>
        <taxon>Neopterygii</taxon>
        <taxon>Teleostei</taxon>
        <taxon>Neoteleostei</taxon>
        <taxon>Acanthomorphata</taxon>
        <taxon>Eupercaria</taxon>
        <taxon>Spariformes</taxon>
        <taxon>Sparidae</taxon>
        <taxon>Sparus</taxon>
    </lineage>
</organism>
<feature type="domain" description="Ig-like" evidence="5">
    <location>
        <begin position="95"/>
        <end position="173"/>
    </location>
</feature>
<reference evidence="6" key="2">
    <citation type="submission" date="2025-08" db="UniProtKB">
        <authorList>
            <consortium name="Ensembl"/>
        </authorList>
    </citation>
    <scope>IDENTIFICATION</scope>
</reference>
<dbReference type="PROSITE" id="PS50835">
    <property type="entry name" value="IG_LIKE"/>
    <property type="match status" value="7"/>
</dbReference>
<accession>A0A671UVF1</accession>
<dbReference type="GO" id="GO:0007166">
    <property type="term" value="P:cell surface receptor signaling pathway"/>
    <property type="evidence" value="ECO:0007669"/>
    <property type="project" value="TreeGrafter"/>
</dbReference>
<dbReference type="Proteomes" id="UP000472265">
    <property type="component" value="Chromosome 10"/>
</dbReference>
<reference evidence="6" key="1">
    <citation type="submission" date="2021-04" db="EMBL/GenBank/DDBJ databases">
        <authorList>
            <consortium name="Wellcome Sanger Institute Data Sharing"/>
        </authorList>
    </citation>
    <scope>NUCLEOTIDE SEQUENCE [LARGE SCALE GENOMIC DNA]</scope>
</reference>
<evidence type="ECO:0000313" key="7">
    <source>
        <dbReference type="Proteomes" id="UP000472265"/>
    </source>
</evidence>
<dbReference type="Gene3D" id="2.60.40.10">
    <property type="entry name" value="Immunoglobulins"/>
    <property type="match status" value="8"/>
</dbReference>
<name>A0A671UVF1_SPAAU</name>
<feature type="domain" description="Ig-like" evidence="5">
    <location>
        <begin position="466"/>
        <end position="545"/>
    </location>
</feature>
<dbReference type="GO" id="GO:0009897">
    <property type="term" value="C:external side of plasma membrane"/>
    <property type="evidence" value="ECO:0007669"/>
    <property type="project" value="TreeGrafter"/>
</dbReference>